<gene>
    <name evidence="3" type="ORF">Hamer_G014749</name>
</gene>
<dbReference type="InterPro" id="IPR036179">
    <property type="entry name" value="Ig-like_dom_sf"/>
</dbReference>
<feature type="compositionally biased region" description="Polar residues" evidence="1">
    <location>
        <begin position="391"/>
        <end position="401"/>
    </location>
</feature>
<feature type="domain" description="Ig-like" evidence="2">
    <location>
        <begin position="168"/>
        <end position="253"/>
    </location>
</feature>
<comment type="caution">
    <text evidence="3">The sequence shown here is derived from an EMBL/GenBank/DDBJ whole genome shotgun (WGS) entry which is preliminary data.</text>
</comment>
<dbReference type="InterPro" id="IPR007110">
    <property type="entry name" value="Ig-like_dom"/>
</dbReference>
<dbReference type="Proteomes" id="UP000747542">
    <property type="component" value="Unassembled WGS sequence"/>
</dbReference>
<dbReference type="AlphaFoldDB" id="A0A8J5N1N6"/>
<evidence type="ECO:0000313" key="3">
    <source>
        <dbReference type="EMBL" id="KAG7171611.1"/>
    </source>
</evidence>
<organism evidence="3 4">
    <name type="scientific">Homarus americanus</name>
    <name type="common">American lobster</name>
    <dbReference type="NCBI Taxonomy" id="6706"/>
    <lineage>
        <taxon>Eukaryota</taxon>
        <taxon>Metazoa</taxon>
        <taxon>Ecdysozoa</taxon>
        <taxon>Arthropoda</taxon>
        <taxon>Crustacea</taxon>
        <taxon>Multicrustacea</taxon>
        <taxon>Malacostraca</taxon>
        <taxon>Eumalacostraca</taxon>
        <taxon>Eucarida</taxon>
        <taxon>Decapoda</taxon>
        <taxon>Pleocyemata</taxon>
        <taxon>Astacidea</taxon>
        <taxon>Nephropoidea</taxon>
        <taxon>Nephropidae</taxon>
        <taxon>Homarus</taxon>
    </lineage>
</organism>
<dbReference type="PROSITE" id="PS50835">
    <property type="entry name" value="IG_LIKE"/>
    <property type="match status" value="2"/>
</dbReference>
<sequence>MEDESGEGEDESGEGEDESGEGEDESGEGEDESGKFEEEERDGDGVSIPLLRKVPPVVQTPAILQLSASRFLLAATPLSVRFQRRTRKKSTSLDLNHRSVWRTGWDTEEERQKPANQPSSPPDRVYHPDNIIMSVYTLATFILILYSKGSLSVYIRSVEVPKEARAEEDVSLWCLVDPWPGPLYSLSWWKDGSQFYRASVAYSIGNLATVFALPGIKVKAGLGGLGHVVLQRVGVAATGTYVCEAVADFPTFSQHLVTANMTIIDPPATRPILVGYKIRYYPGEVLGVNCTVLRAHPTPVFTWFINGLQVEDGVQEVLEVTQEADLTRTTTARLTLRLKRHHFTNNEVNLTCGARVGHNLWITNSITTQRARPRQYHHHLKKVKGGAGGHTPTNPQQSLQVGGSARGTPGTVIWKALMFAAAVDLLTSPLGA</sequence>
<proteinExistence type="predicted"/>
<dbReference type="PANTHER" id="PTHR21261:SF15">
    <property type="entry name" value="BEATEN PATH IIIA, ISOFORM D-RELATED"/>
    <property type="match status" value="1"/>
</dbReference>
<dbReference type="InterPro" id="IPR013783">
    <property type="entry name" value="Ig-like_fold"/>
</dbReference>
<dbReference type="SUPFAM" id="SSF48726">
    <property type="entry name" value="Immunoglobulin"/>
    <property type="match status" value="2"/>
</dbReference>
<feature type="region of interest" description="Disordered" evidence="1">
    <location>
        <begin position="1"/>
        <end position="48"/>
    </location>
</feature>
<evidence type="ECO:0000256" key="1">
    <source>
        <dbReference type="SAM" id="MobiDB-lite"/>
    </source>
</evidence>
<keyword evidence="4" id="KW-1185">Reference proteome</keyword>
<name>A0A8J5N1N6_HOMAM</name>
<protein>
    <recommendedName>
        <fullName evidence="2">Ig-like domain-containing protein</fullName>
    </recommendedName>
</protein>
<evidence type="ECO:0000259" key="2">
    <source>
        <dbReference type="PROSITE" id="PS50835"/>
    </source>
</evidence>
<dbReference type="EMBL" id="JAHLQT010012015">
    <property type="protein sequence ID" value="KAG7171611.1"/>
    <property type="molecule type" value="Genomic_DNA"/>
</dbReference>
<feature type="domain" description="Ig-like" evidence="2">
    <location>
        <begin position="267"/>
        <end position="352"/>
    </location>
</feature>
<dbReference type="PANTHER" id="PTHR21261">
    <property type="entry name" value="BEAT PROTEIN"/>
    <property type="match status" value="1"/>
</dbReference>
<dbReference type="Gene3D" id="2.60.40.10">
    <property type="entry name" value="Immunoglobulins"/>
    <property type="match status" value="1"/>
</dbReference>
<evidence type="ECO:0000313" key="4">
    <source>
        <dbReference type="Proteomes" id="UP000747542"/>
    </source>
</evidence>
<accession>A0A8J5N1N6</accession>
<reference evidence="3" key="1">
    <citation type="journal article" date="2021" name="Sci. Adv.">
        <title>The American lobster genome reveals insights on longevity, neural, and immune adaptations.</title>
        <authorList>
            <person name="Polinski J.M."/>
            <person name="Zimin A.V."/>
            <person name="Clark K.F."/>
            <person name="Kohn A.B."/>
            <person name="Sadowski N."/>
            <person name="Timp W."/>
            <person name="Ptitsyn A."/>
            <person name="Khanna P."/>
            <person name="Romanova D.Y."/>
            <person name="Williams P."/>
            <person name="Greenwood S.J."/>
            <person name="Moroz L.L."/>
            <person name="Walt D.R."/>
            <person name="Bodnar A.G."/>
        </authorList>
    </citation>
    <scope>NUCLEOTIDE SEQUENCE</scope>
    <source>
        <strain evidence="3">GMGI-L3</strain>
    </source>
</reference>
<feature type="region of interest" description="Disordered" evidence="1">
    <location>
        <begin position="378"/>
        <end position="404"/>
    </location>
</feature>
<feature type="compositionally biased region" description="Acidic residues" evidence="1">
    <location>
        <begin position="1"/>
        <end position="31"/>
    </location>
</feature>